<accession>A0A6F8XTT5</accession>
<name>A0A6F8XTT5_9ACTN</name>
<sequence length="89" mass="9816">MAEPEGCPFQYSGFYEITSIKWRIVEYPRMQYQLTPEGLAFAQTAANGTVEGTARTMSTFEPTDVVRLALVVSGQITTNGTDVVFTVTQ</sequence>
<gene>
    <name evidence="1" type="ORF">Pflav_036400</name>
</gene>
<dbReference type="Proteomes" id="UP000502508">
    <property type="component" value="Chromosome"/>
</dbReference>
<proteinExistence type="predicted"/>
<evidence type="ECO:0000313" key="1">
    <source>
        <dbReference type="EMBL" id="BCB77230.1"/>
    </source>
</evidence>
<dbReference type="KEGG" id="pfla:Pflav_036400"/>
<organism evidence="1 2">
    <name type="scientific">Phytohabitans flavus</name>
    <dbReference type="NCBI Taxonomy" id="1076124"/>
    <lineage>
        <taxon>Bacteria</taxon>
        <taxon>Bacillati</taxon>
        <taxon>Actinomycetota</taxon>
        <taxon>Actinomycetes</taxon>
        <taxon>Micromonosporales</taxon>
        <taxon>Micromonosporaceae</taxon>
    </lineage>
</organism>
<dbReference type="EMBL" id="AP022870">
    <property type="protein sequence ID" value="BCB77230.1"/>
    <property type="molecule type" value="Genomic_DNA"/>
</dbReference>
<evidence type="ECO:0000313" key="2">
    <source>
        <dbReference type="Proteomes" id="UP000502508"/>
    </source>
</evidence>
<protein>
    <submittedName>
        <fullName evidence="1">Uncharacterized protein</fullName>
    </submittedName>
</protein>
<keyword evidence="2" id="KW-1185">Reference proteome</keyword>
<dbReference type="AlphaFoldDB" id="A0A6F8XTT5"/>
<reference evidence="1 2" key="1">
    <citation type="submission" date="2020-03" db="EMBL/GenBank/DDBJ databases">
        <title>Whole genome shotgun sequence of Phytohabitans flavus NBRC 107702.</title>
        <authorList>
            <person name="Komaki H."/>
            <person name="Tamura T."/>
        </authorList>
    </citation>
    <scope>NUCLEOTIDE SEQUENCE [LARGE SCALE GENOMIC DNA]</scope>
    <source>
        <strain evidence="1 2">NBRC 107702</strain>
    </source>
</reference>
<reference evidence="1 2" key="2">
    <citation type="submission" date="2020-03" db="EMBL/GenBank/DDBJ databases">
        <authorList>
            <person name="Ichikawa N."/>
            <person name="Kimura A."/>
            <person name="Kitahashi Y."/>
            <person name="Uohara A."/>
        </authorList>
    </citation>
    <scope>NUCLEOTIDE SEQUENCE [LARGE SCALE GENOMIC DNA]</scope>
    <source>
        <strain evidence="1 2">NBRC 107702</strain>
    </source>
</reference>